<evidence type="ECO:0000256" key="3">
    <source>
        <dbReference type="ARBA" id="ARBA00022553"/>
    </source>
</evidence>
<dbReference type="InterPro" id="IPR036890">
    <property type="entry name" value="HATPase_C_sf"/>
</dbReference>
<dbReference type="Pfam" id="PF07730">
    <property type="entry name" value="HisKA_3"/>
    <property type="match status" value="1"/>
</dbReference>
<dbReference type="InterPro" id="IPR050482">
    <property type="entry name" value="Sensor_HK_TwoCompSys"/>
</dbReference>
<dbReference type="SUPFAM" id="SSF55874">
    <property type="entry name" value="ATPase domain of HSP90 chaperone/DNA topoisomerase II/histidine kinase"/>
    <property type="match status" value="1"/>
</dbReference>
<dbReference type="InterPro" id="IPR003594">
    <property type="entry name" value="HATPase_dom"/>
</dbReference>
<evidence type="ECO:0000256" key="7">
    <source>
        <dbReference type="ARBA" id="ARBA00022840"/>
    </source>
</evidence>
<evidence type="ECO:0000313" key="12">
    <source>
        <dbReference type="EMBL" id="MCH6167862.1"/>
    </source>
</evidence>
<keyword evidence="8" id="KW-0902">Two-component regulatory system</keyword>
<keyword evidence="3" id="KW-0597">Phosphoprotein</keyword>
<reference evidence="12 13" key="1">
    <citation type="submission" date="2022-03" db="EMBL/GenBank/DDBJ databases">
        <title>Pseudonocardia alaer sp. nov., a novel actinomycete isolated from reed forest soil.</title>
        <authorList>
            <person name="Wang L."/>
        </authorList>
    </citation>
    <scope>NUCLEOTIDE SEQUENCE [LARGE SCALE GENOMIC DNA]</scope>
    <source>
        <strain evidence="12 13">Y-16303</strain>
    </source>
</reference>
<evidence type="ECO:0000256" key="9">
    <source>
        <dbReference type="SAM" id="MobiDB-lite"/>
    </source>
</evidence>
<dbReference type="SMART" id="SM00387">
    <property type="entry name" value="HATPase_c"/>
    <property type="match status" value="1"/>
</dbReference>
<comment type="catalytic activity">
    <reaction evidence="1">
        <text>ATP + protein L-histidine = ADP + protein N-phospho-L-histidine.</text>
        <dbReference type="EC" id="2.7.13.3"/>
    </reaction>
</comment>
<evidence type="ECO:0000256" key="4">
    <source>
        <dbReference type="ARBA" id="ARBA00022679"/>
    </source>
</evidence>
<name>A0ABS9TH33_9PSEU</name>
<accession>A0ABS9TH33</accession>
<feature type="region of interest" description="Disordered" evidence="9">
    <location>
        <begin position="458"/>
        <end position="483"/>
    </location>
</feature>
<keyword evidence="5" id="KW-0547">Nucleotide-binding</keyword>
<evidence type="ECO:0000256" key="1">
    <source>
        <dbReference type="ARBA" id="ARBA00000085"/>
    </source>
</evidence>
<evidence type="ECO:0000256" key="2">
    <source>
        <dbReference type="ARBA" id="ARBA00012438"/>
    </source>
</evidence>
<evidence type="ECO:0000256" key="10">
    <source>
        <dbReference type="SAM" id="Phobius"/>
    </source>
</evidence>
<feature type="transmembrane region" description="Helical" evidence="10">
    <location>
        <begin position="103"/>
        <end position="120"/>
    </location>
</feature>
<keyword evidence="10" id="KW-1133">Transmembrane helix</keyword>
<keyword evidence="10" id="KW-0472">Membrane</keyword>
<dbReference type="GO" id="GO:0016301">
    <property type="term" value="F:kinase activity"/>
    <property type="evidence" value="ECO:0007669"/>
    <property type="project" value="UniProtKB-KW"/>
</dbReference>
<keyword evidence="4" id="KW-0808">Transferase</keyword>
<feature type="transmembrane region" description="Helical" evidence="10">
    <location>
        <begin position="33"/>
        <end position="56"/>
    </location>
</feature>
<dbReference type="Pfam" id="PF02518">
    <property type="entry name" value="HATPase_c"/>
    <property type="match status" value="1"/>
</dbReference>
<dbReference type="EC" id="2.7.13.3" evidence="2"/>
<organism evidence="12 13">
    <name type="scientific">Pseudonocardia alaniniphila</name>
    <dbReference type="NCBI Taxonomy" id="75291"/>
    <lineage>
        <taxon>Bacteria</taxon>
        <taxon>Bacillati</taxon>
        <taxon>Actinomycetota</taxon>
        <taxon>Actinomycetes</taxon>
        <taxon>Pseudonocardiales</taxon>
        <taxon>Pseudonocardiaceae</taxon>
        <taxon>Pseudonocardia</taxon>
    </lineage>
</organism>
<proteinExistence type="predicted"/>
<dbReference type="CDD" id="cd16917">
    <property type="entry name" value="HATPase_UhpB-NarQ-NarX-like"/>
    <property type="match status" value="1"/>
</dbReference>
<evidence type="ECO:0000256" key="8">
    <source>
        <dbReference type="ARBA" id="ARBA00023012"/>
    </source>
</evidence>
<keyword evidence="6 12" id="KW-0418">Kinase</keyword>
<comment type="caution">
    <text evidence="12">The sequence shown here is derived from an EMBL/GenBank/DDBJ whole genome shotgun (WGS) entry which is preliminary data.</text>
</comment>
<dbReference type="Proteomes" id="UP001299970">
    <property type="component" value="Unassembled WGS sequence"/>
</dbReference>
<feature type="transmembrane region" description="Helical" evidence="10">
    <location>
        <begin position="68"/>
        <end position="97"/>
    </location>
</feature>
<evidence type="ECO:0000256" key="6">
    <source>
        <dbReference type="ARBA" id="ARBA00022777"/>
    </source>
</evidence>
<dbReference type="PANTHER" id="PTHR24421">
    <property type="entry name" value="NITRATE/NITRITE SENSOR PROTEIN NARX-RELATED"/>
    <property type="match status" value="1"/>
</dbReference>
<evidence type="ECO:0000313" key="13">
    <source>
        <dbReference type="Proteomes" id="UP001299970"/>
    </source>
</evidence>
<keyword evidence="13" id="KW-1185">Reference proteome</keyword>
<feature type="domain" description="Histidine kinase/HSP90-like ATPase" evidence="11">
    <location>
        <begin position="372"/>
        <end position="463"/>
    </location>
</feature>
<dbReference type="EMBL" id="JAKXMK010000016">
    <property type="protein sequence ID" value="MCH6167862.1"/>
    <property type="molecule type" value="Genomic_DNA"/>
</dbReference>
<dbReference type="RefSeq" id="WP_241038431.1">
    <property type="nucleotide sequence ID" value="NZ_BAAAJF010000012.1"/>
</dbReference>
<dbReference type="PANTHER" id="PTHR24421:SF10">
    <property type="entry name" value="NITRATE_NITRITE SENSOR PROTEIN NARQ"/>
    <property type="match status" value="1"/>
</dbReference>
<dbReference type="Gene3D" id="1.20.5.1930">
    <property type="match status" value="1"/>
</dbReference>
<sequence length="483" mass="50663">MRPGWRRSPCSAGFVAGLLDDDASAIWPAGSVFWELVGGGTAALLPPAVGVAIVRHRLFDIDLLISRTFLLVGLSGAVVGIYLAVVAVVGAVLWPALGPSTEIPASLVGVGVAAVLFAPLRTRLQRRVDRALYGDRGDPYGVLARLGRQLELVQDAGTLLRQSAETVREALQLSYVAIEVAGGRRVALGEEPAVLVEIPLVAGGERVGRLELGPRPGESALARRDLRLLHDLARPIAGAVRAVRSADRAAGLAADLQQSRERLVMAREEERRRLRRDLHDGLGPTLAGLTMRADTALAVDDAALARTLLAEIMEGAQTAVADVRRLVEGLRPPTLDAMGLVGAVKAHLAGLPSGSPAVTLDVPDDLPGLPAATEVAAYWIVVEALNNVVRHAGASTATVRLVRRGDRLVIEVADDGRGRQPSDRDGVGLASMRERAAELGGDCTVTAGEVGGSTVRAELPAVFPAQDRGAEGERGTHPRPAGR</sequence>
<gene>
    <name evidence="12" type="ORF">MMF94_19410</name>
</gene>
<keyword evidence="10" id="KW-0812">Transmembrane</keyword>
<dbReference type="InterPro" id="IPR011712">
    <property type="entry name" value="Sig_transdc_His_kin_sub3_dim/P"/>
</dbReference>
<dbReference type="Gene3D" id="3.30.565.10">
    <property type="entry name" value="Histidine kinase-like ATPase, C-terminal domain"/>
    <property type="match status" value="1"/>
</dbReference>
<protein>
    <recommendedName>
        <fullName evidence="2">histidine kinase</fullName>
        <ecNumber evidence="2">2.7.13.3</ecNumber>
    </recommendedName>
</protein>
<keyword evidence="7" id="KW-0067">ATP-binding</keyword>
<evidence type="ECO:0000259" key="11">
    <source>
        <dbReference type="SMART" id="SM00387"/>
    </source>
</evidence>
<evidence type="ECO:0000256" key="5">
    <source>
        <dbReference type="ARBA" id="ARBA00022741"/>
    </source>
</evidence>